<dbReference type="Proteomes" id="UP000195557">
    <property type="component" value="Unassembled WGS sequence"/>
</dbReference>
<accession>A0A1Y5ICJ0</accession>
<dbReference type="EMBL" id="KZ155778">
    <property type="protein sequence ID" value="OUS47299.1"/>
    <property type="molecule type" value="Genomic_DNA"/>
</dbReference>
<sequence>MARDGSESRTTGLEDSRARELRKTACCRPISSPLIGFHALDEISDVGGKFLDDRLVETLDVLEEAFVVGGNKVDGDTLTTETAGTTDTVKVVFGLRGQVKVDHQRNLLDVDTTSKQVSGDQHTGRAGAELAHDDVTGVLIHITVRGGDGEIAGTHVVREPVNLTTSVREDNGLRNGERFVQIAERVQLPLFLVDVDVELLNTFKGEFVTLDQNAHRLGHELARDLERLRRKRRGENTNLNLRREQGEDVVDLILETSGKHFIGFVKSKDLDVVALQSATTKHVVNSTRGTDDDVDTSLEDAGIFTNGRTADARVALHLKVVAEGAHDLLDLLGQLPRRRQDERLALGDGVVQGLEDTGAESGRLTGTGLRLLDHVKTLGERHNTTLLNGGRLFKTIRVDPAEQVLLEVHRVERLVDFRPFRDDRVSVFILLFAEEFLHAAVVVGVVESSFTRHVEVSASGNSRRDVVSRLFVRSSHHALIRRPHIILPRIRAATRAFAFHHPRERP</sequence>
<dbReference type="AlphaFoldDB" id="A0A1Y5ICJ0"/>
<reference evidence="1" key="1">
    <citation type="submission" date="2017-04" db="EMBL/GenBank/DDBJ databases">
        <title>Population genomics of picophytoplankton unveils novel chromosome hypervariability.</title>
        <authorList>
            <consortium name="DOE Joint Genome Institute"/>
            <person name="Blanc-Mathieu R."/>
            <person name="Krasovec M."/>
            <person name="Hebrard M."/>
            <person name="Yau S."/>
            <person name="Desgranges E."/>
            <person name="Martin J."/>
            <person name="Schackwitz W."/>
            <person name="Kuo A."/>
            <person name="Salin G."/>
            <person name="Donnadieu C."/>
            <person name="Desdevises Y."/>
            <person name="Sanchez-Ferandin S."/>
            <person name="Moreau H."/>
            <person name="Rivals E."/>
            <person name="Grigoriev I.V."/>
            <person name="Grimsley N."/>
            <person name="Eyre-Walker A."/>
            <person name="Piganeau G."/>
        </authorList>
    </citation>
    <scope>NUCLEOTIDE SEQUENCE [LARGE SCALE GENOMIC DNA]</scope>
    <source>
        <strain evidence="1">RCC 1115</strain>
    </source>
</reference>
<gene>
    <name evidence="1" type="ORF">BE221DRAFT_92416</name>
</gene>
<protein>
    <submittedName>
        <fullName evidence="1">Uncharacterized protein</fullName>
    </submittedName>
</protein>
<proteinExistence type="predicted"/>
<dbReference type="AntiFam" id="ANF00149">
    <property type="entry name" value="Shadow ORF (opposite cshA)"/>
</dbReference>
<organism evidence="1">
    <name type="scientific">Ostreococcus tauri</name>
    <name type="common">Marine green alga</name>
    <dbReference type="NCBI Taxonomy" id="70448"/>
    <lineage>
        <taxon>Eukaryota</taxon>
        <taxon>Viridiplantae</taxon>
        <taxon>Chlorophyta</taxon>
        <taxon>Mamiellophyceae</taxon>
        <taxon>Mamiellales</taxon>
        <taxon>Bathycoccaceae</taxon>
        <taxon>Ostreococcus</taxon>
    </lineage>
</organism>
<name>A0A1Y5ICJ0_OSTTA</name>
<evidence type="ECO:0000313" key="1">
    <source>
        <dbReference type="EMBL" id="OUS47299.1"/>
    </source>
</evidence>